<evidence type="ECO:0000313" key="1">
    <source>
        <dbReference type="EMBL" id="KOB72900.1"/>
    </source>
</evidence>
<gene>
    <name evidence="1" type="ORF">OBRU01_11622</name>
</gene>
<feature type="non-terminal residue" evidence="1">
    <location>
        <position position="98"/>
    </location>
</feature>
<accession>A0A0L7LBX7</accession>
<protein>
    <submittedName>
        <fullName evidence="1">Uncharacterized protein</fullName>
    </submittedName>
</protein>
<evidence type="ECO:0000313" key="2">
    <source>
        <dbReference type="Proteomes" id="UP000037510"/>
    </source>
</evidence>
<dbReference type="AlphaFoldDB" id="A0A0L7LBX7"/>
<reference evidence="1 2" key="1">
    <citation type="journal article" date="2015" name="Genome Biol. Evol.">
        <title>The genome of winter moth (Operophtera brumata) provides a genomic perspective on sexual dimorphism and phenology.</title>
        <authorList>
            <person name="Derks M.F."/>
            <person name="Smit S."/>
            <person name="Salis L."/>
            <person name="Schijlen E."/>
            <person name="Bossers A."/>
            <person name="Mateman C."/>
            <person name="Pijl A.S."/>
            <person name="de Ridder D."/>
            <person name="Groenen M.A."/>
            <person name="Visser M.E."/>
            <person name="Megens H.J."/>
        </authorList>
    </citation>
    <scope>NUCLEOTIDE SEQUENCE [LARGE SCALE GENOMIC DNA]</scope>
    <source>
        <strain evidence="1">WM2013NL</strain>
        <tissue evidence="1">Head and thorax</tissue>
    </source>
</reference>
<dbReference type="EMBL" id="JTDY01001780">
    <property type="protein sequence ID" value="KOB72900.1"/>
    <property type="molecule type" value="Genomic_DNA"/>
</dbReference>
<dbReference type="Proteomes" id="UP000037510">
    <property type="component" value="Unassembled WGS sequence"/>
</dbReference>
<proteinExistence type="predicted"/>
<name>A0A0L7LBX7_OPEBR</name>
<sequence length="98" mass="11522">MLKIGRIIEDDEHRNVKVKRFTSGAADFIESRDDFSMLIFVIFYFPVRIKGELRDCAAQKHEYQDYKNGRWSPKMEILEPYKEGCLSGDDKGERVTEN</sequence>
<organism evidence="1 2">
    <name type="scientific">Operophtera brumata</name>
    <name type="common">Winter moth</name>
    <name type="synonym">Phalaena brumata</name>
    <dbReference type="NCBI Taxonomy" id="104452"/>
    <lineage>
        <taxon>Eukaryota</taxon>
        <taxon>Metazoa</taxon>
        <taxon>Ecdysozoa</taxon>
        <taxon>Arthropoda</taxon>
        <taxon>Hexapoda</taxon>
        <taxon>Insecta</taxon>
        <taxon>Pterygota</taxon>
        <taxon>Neoptera</taxon>
        <taxon>Endopterygota</taxon>
        <taxon>Lepidoptera</taxon>
        <taxon>Glossata</taxon>
        <taxon>Ditrysia</taxon>
        <taxon>Geometroidea</taxon>
        <taxon>Geometridae</taxon>
        <taxon>Larentiinae</taxon>
        <taxon>Operophtera</taxon>
    </lineage>
</organism>
<keyword evidence="2" id="KW-1185">Reference proteome</keyword>
<comment type="caution">
    <text evidence="1">The sequence shown here is derived from an EMBL/GenBank/DDBJ whole genome shotgun (WGS) entry which is preliminary data.</text>
</comment>